<reference evidence="1" key="1">
    <citation type="submission" date="2021-06" db="EMBL/GenBank/DDBJ databases">
        <title>Parelaphostrongylus tenuis whole genome reference sequence.</title>
        <authorList>
            <person name="Garwood T.J."/>
            <person name="Larsen P.A."/>
            <person name="Fountain-Jones N.M."/>
            <person name="Garbe J.R."/>
            <person name="Macchietto M.G."/>
            <person name="Kania S.A."/>
            <person name="Gerhold R.W."/>
            <person name="Richards J.E."/>
            <person name="Wolf T.M."/>
        </authorList>
    </citation>
    <scope>NUCLEOTIDE SEQUENCE</scope>
    <source>
        <strain evidence="1">MNPRO001-30</strain>
        <tissue evidence="1">Meninges</tissue>
    </source>
</reference>
<keyword evidence="2" id="KW-1185">Reference proteome</keyword>
<sequence>MSSEAGERVVDKEYLAALENKLKALKDSKGKATAKQFLSDFVTYKDQQLFRLITTGDYHPQGFEDDFTDAAITVNYLRRLIAPQTCAINKQELLHLVKNDHVQKLHEAVAEDRDSEELKSKGVEITNVAKTKQKME</sequence>
<accession>A0AAD5R890</accession>
<proteinExistence type="predicted"/>
<protein>
    <submittedName>
        <fullName evidence="1">Uncharacterized protein</fullName>
    </submittedName>
</protein>
<name>A0AAD5R890_PARTN</name>
<comment type="caution">
    <text evidence="1">The sequence shown here is derived from an EMBL/GenBank/DDBJ whole genome shotgun (WGS) entry which is preliminary data.</text>
</comment>
<dbReference type="AlphaFoldDB" id="A0AAD5R890"/>
<dbReference type="InterPro" id="IPR028039">
    <property type="entry name" value="CCDC32"/>
</dbReference>
<gene>
    <name evidence="1" type="ORF">KIN20_032123</name>
</gene>
<organism evidence="1 2">
    <name type="scientific">Parelaphostrongylus tenuis</name>
    <name type="common">Meningeal worm</name>
    <dbReference type="NCBI Taxonomy" id="148309"/>
    <lineage>
        <taxon>Eukaryota</taxon>
        <taxon>Metazoa</taxon>
        <taxon>Ecdysozoa</taxon>
        <taxon>Nematoda</taxon>
        <taxon>Chromadorea</taxon>
        <taxon>Rhabditida</taxon>
        <taxon>Rhabditina</taxon>
        <taxon>Rhabditomorpha</taxon>
        <taxon>Strongyloidea</taxon>
        <taxon>Metastrongylidae</taxon>
        <taxon>Parelaphostrongylus</taxon>
    </lineage>
</organism>
<dbReference type="EMBL" id="JAHQIW010006776">
    <property type="protein sequence ID" value="KAJ1370409.1"/>
    <property type="molecule type" value="Genomic_DNA"/>
</dbReference>
<evidence type="ECO:0000313" key="2">
    <source>
        <dbReference type="Proteomes" id="UP001196413"/>
    </source>
</evidence>
<dbReference type="PANTHER" id="PTHR31800">
    <property type="entry name" value="COILED-COIL DOMAIN-CONTAINING PROTEIN 32"/>
    <property type="match status" value="1"/>
</dbReference>
<dbReference type="PANTHER" id="PTHR31800:SF1">
    <property type="entry name" value="COILED-COIL DOMAIN-CONTAINING PROTEIN 32"/>
    <property type="match status" value="1"/>
</dbReference>
<dbReference type="GO" id="GO:0044782">
    <property type="term" value="P:cilium organization"/>
    <property type="evidence" value="ECO:0007669"/>
    <property type="project" value="TreeGrafter"/>
</dbReference>
<dbReference type="Pfam" id="PF14989">
    <property type="entry name" value="CCDC32"/>
    <property type="match status" value="1"/>
</dbReference>
<dbReference type="Proteomes" id="UP001196413">
    <property type="component" value="Unassembled WGS sequence"/>
</dbReference>
<evidence type="ECO:0000313" key="1">
    <source>
        <dbReference type="EMBL" id="KAJ1370409.1"/>
    </source>
</evidence>